<dbReference type="OrthoDB" id="9808312at2"/>
<evidence type="ECO:0000256" key="3">
    <source>
        <dbReference type="ARBA" id="ARBA00022617"/>
    </source>
</evidence>
<dbReference type="GO" id="GO:0070069">
    <property type="term" value="C:cytochrome complex"/>
    <property type="evidence" value="ECO:0007669"/>
    <property type="project" value="InterPro"/>
</dbReference>
<dbReference type="STRING" id="274537.BIU88_05985"/>
<comment type="function">
    <text evidence="13">C-type monoheme cytochrome, which is part of the SoxAX cytochrome complex involved in sulfur oxidation. The SoxAX complex catalyzes the formation of a heterodisulfide bond between the conserved cysteine residue on a sulfur carrier SoxYZ complex subunit SoxY and thiosulfate or other inorganic sulfur substrates. This leads to the liberation of two electrons, which may be transferred from the SoxAX complex to another cytochrome c and which then may be used for reductive CO(2) fixation.</text>
</comment>
<feature type="binding site" description="covalent" evidence="15">
    <location>
        <position position="106"/>
    </location>
    <ligand>
        <name>heme c</name>
        <dbReference type="ChEBI" id="CHEBI:61717"/>
        <label>1</label>
    </ligand>
</feature>
<keyword evidence="2 13" id="KW-0813">Transport</keyword>
<evidence type="ECO:0000256" key="12">
    <source>
        <dbReference type="ARBA" id="ARBA00048423"/>
    </source>
</evidence>
<dbReference type="Gene3D" id="1.10.760.10">
    <property type="entry name" value="Cytochrome c-like domain"/>
    <property type="match status" value="2"/>
</dbReference>
<keyword evidence="5 13" id="KW-0479">Metal-binding</keyword>
<reference evidence="19" key="1">
    <citation type="submission" date="2016-09" db="EMBL/GenBank/DDBJ databases">
        <title>Genome sequence of Chlorobaculum limnaeum.</title>
        <authorList>
            <person name="Liu Z."/>
            <person name="Tank M."/>
            <person name="Bryant D.A."/>
        </authorList>
    </citation>
    <scope>NUCLEOTIDE SEQUENCE [LARGE SCALE GENOMIC DNA]</scope>
    <source>
        <strain evidence="19">DSM 1677</strain>
    </source>
</reference>
<keyword evidence="4 13" id="KW-0808">Transferase</keyword>
<comment type="cofactor">
    <cofactor evidence="15">
        <name>heme</name>
        <dbReference type="ChEBI" id="CHEBI:30413"/>
    </cofactor>
    <text evidence="15">Binds 2 heme groups per subunit.</text>
</comment>
<feature type="signal peptide" evidence="17">
    <location>
        <begin position="1"/>
        <end position="27"/>
    </location>
</feature>
<dbReference type="NCBIfam" id="TIGR04484">
    <property type="entry name" value="thiosulf_SoxA"/>
    <property type="match status" value="1"/>
</dbReference>
<feature type="binding site" description="axial binding residue" evidence="16">
    <location>
        <position position="204"/>
    </location>
    <ligand>
        <name>heme c</name>
        <dbReference type="ChEBI" id="CHEBI:61717"/>
        <label>2</label>
    </ligand>
    <ligandPart>
        <name>Fe</name>
        <dbReference type="ChEBI" id="CHEBI:18248"/>
    </ligandPart>
</feature>
<dbReference type="EMBL" id="CP017305">
    <property type="protein sequence ID" value="AOS83738.1"/>
    <property type="molecule type" value="Genomic_DNA"/>
</dbReference>
<accession>A0A1D8D6F5</accession>
<evidence type="ECO:0000256" key="8">
    <source>
        <dbReference type="ARBA" id="ARBA00022982"/>
    </source>
</evidence>
<comment type="cofactor">
    <cofactor evidence="13">
        <name>heme</name>
        <dbReference type="ChEBI" id="CHEBI:30413"/>
    </cofactor>
    <text evidence="13">Binds 1 heme group per subunit.</text>
</comment>
<evidence type="ECO:0000313" key="20">
    <source>
        <dbReference type="Proteomes" id="UP000095185"/>
    </source>
</evidence>
<dbReference type="GO" id="GO:0016740">
    <property type="term" value="F:transferase activity"/>
    <property type="evidence" value="ECO:0007669"/>
    <property type="project" value="UniProtKB-KW"/>
</dbReference>
<feature type="binding site" description="axial binding residue" evidence="16">
    <location>
        <position position="247"/>
    </location>
    <ligand>
        <name>heme c</name>
        <dbReference type="ChEBI" id="CHEBI:61717"/>
        <label>2</label>
    </ligand>
    <ligandPart>
        <name>Fe</name>
        <dbReference type="ChEBI" id="CHEBI:18248"/>
    </ligandPart>
</feature>
<evidence type="ECO:0000313" key="19">
    <source>
        <dbReference type="EMBL" id="AOS83738.1"/>
    </source>
</evidence>
<feature type="binding site" description="axial binding residue" evidence="16">
    <location>
        <position position="137"/>
    </location>
    <ligand>
        <name>heme c</name>
        <dbReference type="ChEBI" id="CHEBI:61717"/>
        <label>1</label>
    </ligand>
    <ligandPart>
        <name>Fe</name>
        <dbReference type="ChEBI" id="CHEBI:18248"/>
    </ligandPart>
</feature>
<feature type="binding site" description="covalent" evidence="15">
    <location>
        <position position="203"/>
    </location>
    <ligand>
        <name>heme c</name>
        <dbReference type="ChEBI" id="CHEBI:61717"/>
        <label>2</label>
    </ligand>
</feature>
<evidence type="ECO:0000256" key="1">
    <source>
        <dbReference type="ARBA" id="ARBA00004418"/>
    </source>
</evidence>
<evidence type="ECO:0000256" key="13">
    <source>
        <dbReference type="PIRNR" id="PIRNR038455"/>
    </source>
</evidence>
<dbReference type="SUPFAM" id="SSF46626">
    <property type="entry name" value="Cytochrome c"/>
    <property type="match status" value="2"/>
</dbReference>
<dbReference type="GO" id="GO:0009055">
    <property type="term" value="F:electron transfer activity"/>
    <property type="evidence" value="ECO:0007669"/>
    <property type="project" value="InterPro"/>
</dbReference>
<dbReference type="RefSeq" id="WP_069809586.1">
    <property type="nucleotide sequence ID" value="NZ_CP017305.1"/>
</dbReference>
<evidence type="ECO:0000256" key="2">
    <source>
        <dbReference type="ARBA" id="ARBA00022448"/>
    </source>
</evidence>
<dbReference type="PIRSF" id="PIRSF038455">
    <property type="entry name" value="SoxA"/>
    <property type="match status" value="1"/>
</dbReference>
<comment type="catalytic activity">
    <reaction evidence="11 13">
        <text>L-cysteinyl-[SoxY protein] + thiosulfate + 2 Fe(III)-[cytochrome c] = S-sulfosulfanyl-L-cysteinyl-[SoxY protein] + 2 Fe(II)-[cytochrome c] + 2 H(+)</text>
        <dbReference type="Rhea" id="RHEA:56720"/>
        <dbReference type="Rhea" id="RHEA-COMP:10350"/>
        <dbReference type="Rhea" id="RHEA-COMP:14328"/>
        <dbReference type="Rhea" id="RHEA-COMP:14399"/>
        <dbReference type="Rhea" id="RHEA-COMP:14691"/>
        <dbReference type="ChEBI" id="CHEBI:15378"/>
        <dbReference type="ChEBI" id="CHEBI:29033"/>
        <dbReference type="ChEBI" id="CHEBI:29034"/>
        <dbReference type="ChEBI" id="CHEBI:29950"/>
        <dbReference type="ChEBI" id="CHEBI:33542"/>
        <dbReference type="ChEBI" id="CHEBI:139321"/>
        <dbReference type="EC" id="2.8.5.2"/>
    </reaction>
</comment>
<comment type="subcellular location">
    <subcellularLocation>
        <location evidence="1 13">Periplasm</location>
    </subcellularLocation>
</comment>
<evidence type="ECO:0000256" key="6">
    <source>
        <dbReference type="ARBA" id="ARBA00022729"/>
    </source>
</evidence>
<dbReference type="EC" id="2.8.5.2" evidence="13"/>
<dbReference type="KEGG" id="clz:BIU88_05985"/>
<dbReference type="GO" id="GO:0042597">
    <property type="term" value="C:periplasmic space"/>
    <property type="evidence" value="ECO:0007669"/>
    <property type="project" value="UniProtKB-SubCell"/>
</dbReference>
<evidence type="ECO:0000256" key="10">
    <source>
        <dbReference type="ARBA" id="ARBA00025746"/>
    </source>
</evidence>
<keyword evidence="20" id="KW-1185">Reference proteome</keyword>
<evidence type="ECO:0000256" key="5">
    <source>
        <dbReference type="ARBA" id="ARBA00022723"/>
    </source>
</evidence>
<keyword evidence="9 13" id="KW-0408">Iron</keyword>
<dbReference type="GO" id="GO:0046872">
    <property type="term" value="F:metal ion binding"/>
    <property type="evidence" value="ECO:0007669"/>
    <property type="project" value="UniProtKB-KW"/>
</dbReference>
<comment type="catalytic activity">
    <reaction evidence="12 13">
        <text>S-sulfanyl-L-cysteinyl-[SoxY protein] + thiosulfate + 2 Fe(III)-[cytochrome c] = S-(2-sulfodisulfanyl)-L-cysteinyl-[SoxY protein] + 2 Fe(II)-[cytochrome c] + 2 H(+)</text>
        <dbReference type="Rhea" id="RHEA:51224"/>
        <dbReference type="Rhea" id="RHEA-COMP:10350"/>
        <dbReference type="Rhea" id="RHEA-COMP:14399"/>
        <dbReference type="Rhea" id="RHEA-COMP:14689"/>
        <dbReference type="Rhea" id="RHEA-COMP:14690"/>
        <dbReference type="ChEBI" id="CHEBI:15378"/>
        <dbReference type="ChEBI" id="CHEBI:29033"/>
        <dbReference type="ChEBI" id="CHEBI:29034"/>
        <dbReference type="ChEBI" id="CHEBI:33542"/>
        <dbReference type="ChEBI" id="CHEBI:61963"/>
        <dbReference type="ChEBI" id="CHEBI:140664"/>
        <dbReference type="EC" id="2.8.5.2"/>
    </reaction>
</comment>
<organism evidence="19 20">
    <name type="scientific">Chlorobaculum limnaeum</name>
    <dbReference type="NCBI Taxonomy" id="274537"/>
    <lineage>
        <taxon>Bacteria</taxon>
        <taxon>Pseudomonadati</taxon>
        <taxon>Chlorobiota</taxon>
        <taxon>Chlorobiia</taxon>
        <taxon>Chlorobiales</taxon>
        <taxon>Chlorobiaceae</taxon>
        <taxon>Chlorobaculum</taxon>
    </lineage>
</organism>
<evidence type="ECO:0000256" key="16">
    <source>
        <dbReference type="PIRSR" id="PIRSR038455-3"/>
    </source>
</evidence>
<evidence type="ECO:0000256" key="14">
    <source>
        <dbReference type="PIRSR" id="PIRSR038455-1"/>
    </source>
</evidence>
<keyword evidence="7 13" id="KW-0574">Periplasm</keyword>
<name>A0A1D8D6F5_CHLLM</name>
<feature type="chain" id="PRO_5009106617" description="SoxAX cytochrome complex subunit A" evidence="17">
    <location>
        <begin position="28"/>
        <end position="286"/>
    </location>
</feature>
<feature type="domain" description="Cytochrome c" evidence="18">
    <location>
        <begin position="89"/>
        <end position="169"/>
    </location>
</feature>
<feature type="binding site" description="covalent" evidence="15">
    <location>
        <position position="200"/>
    </location>
    <ligand>
        <name>heme c</name>
        <dbReference type="ChEBI" id="CHEBI:61717"/>
        <label>2</label>
    </ligand>
</feature>
<keyword evidence="3 13" id="KW-0349">Heme</keyword>
<evidence type="ECO:0000256" key="15">
    <source>
        <dbReference type="PIRSR" id="PIRSR038455-2"/>
    </source>
</evidence>
<evidence type="ECO:0000259" key="18">
    <source>
        <dbReference type="Pfam" id="PF21342"/>
    </source>
</evidence>
<feature type="active site" description="Cysteine persulfide intermediate" evidence="14">
    <location>
        <position position="247"/>
    </location>
</feature>
<dbReference type="Proteomes" id="UP000095185">
    <property type="component" value="Chromosome"/>
</dbReference>
<dbReference type="InterPro" id="IPR009056">
    <property type="entry name" value="Cyt_c-like_dom"/>
</dbReference>
<dbReference type="InterPro" id="IPR025710">
    <property type="entry name" value="SoxA"/>
</dbReference>
<feature type="domain" description="Cytochrome c" evidence="18">
    <location>
        <begin position="184"/>
        <end position="278"/>
    </location>
</feature>
<dbReference type="GO" id="GO:0019417">
    <property type="term" value="P:sulfur oxidation"/>
    <property type="evidence" value="ECO:0007669"/>
    <property type="project" value="InterPro"/>
</dbReference>
<dbReference type="Pfam" id="PF21342">
    <property type="entry name" value="SoxA-TsdA_cyt-c"/>
    <property type="match status" value="2"/>
</dbReference>
<evidence type="ECO:0000256" key="7">
    <source>
        <dbReference type="ARBA" id="ARBA00022764"/>
    </source>
</evidence>
<sequence>MKKTIQRGLFTGALVLMTALTAKPTHAAVNYQALVDADVRKFQGFFRKEFPDVKFEDFGDGVYALDEDSRKQWKEMEEFPPYELDVEAGKALFNKPFANGKSLASCFPNGGAVRGMYPYFDEKRKEVITLEMAINECRVANGEKPYAPKKGDIARVSAYIASISRGQKVDVKVKSKAAYDAYMKGKEMFYAKRGQLNMSCSGCHMEYAGRRLRAEIMSPALGHTTHFPVFRSKWGEIGTLHRRYAGCNENIGAKPFASQSKEYRNLEFFQTAMSNGLKFNGPASRK</sequence>
<dbReference type="GO" id="GO:0016669">
    <property type="term" value="F:oxidoreductase activity, acting on a sulfur group of donors, cytochrome as acceptor"/>
    <property type="evidence" value="ECO:0007669"/>
    <property type="project" value="InterPro"/>
</dbReference>
<feature type="binding site" evidence="15">
    <location>
        <position position="243"/>
    </location>
    <ligand>
        <name>substrate</name>
    </ligand>
</feature>
<evidence type="ECO:0000256" key="17">
    <source>
        <dbReference type="SAM" id="SignalP"/>
    </source>
</evidence>
<comment type="similarity">
    <text evidence="10 13">Belongs to the SoxA family.</text>
</comment>
<dbReference type="GO" id="GO:0020037">
    <property type="term" value="F:heme binding"/>
    <property type="evidence" value="ECO:0007669"/>
    <property type="project" value="InterPro"/>
</dbReference>
<evidence type="ECO:0000256" key="11">
    <source>
        <dbReference type="ARBA" id="ARBA00048077"/>
    </source>
</evidence>
<evidence type="ECO:0000256" key="9">
    <source>
        <dbReference type="ARBA" id="ARBA00023004"/>
    </source>
</evidence>
<proteinExistence type="inferred from homology"/>
<gene>
    <name evidence="19" type="ORF">BIU88_05985</name>
</gene>
<dbReference type="InterPro" id="IPR036909">
    <property type="entry name" value="Cyt_c-like_dom_sf"/>
</dbReference>
<evidence type="ECO:0000256" key="4">
    <source>
        <dbReference type="ARBA" id="ARBA00022679"/>
    </source>
</evidence>
<comment type="subunit">
    <text evidence="13">Heterodimer of SoxA and SoxX.</text>
</comment>
<keyword evidence="6 17" id="KW-0732">Signal</keyword>
<keyword evidence="8 13" id="KW-0249">Electron transport</keyword>
<dbReference type="AlphaFoldDB" id="A0A1D8D6F5"/>
<protein>
    <recommendedName>
        <fullName evidence="13">SoxAX cytochrome complex subunit A</fullName>
        <ecNumber evidence="13">2.8.5.2</ecNumber>
    </recommendedName>
    <alternativeName>
        <fullName evidence="13">Protein SoxA</fullName>
    </alternativeName>
    <alternativeName>
        <fullName evidence="13">Sulfur oxidizing protein A</fullName>
    </alternativeName>
    <alternativeName>
        <fullName evidence="13">Thiosulfate-oxidizing multienzyme system protein SoxA</fullName>
    </alternativeName>
</protein>